<gene>
    <name evidence="5" type="ORF">CP373A1_02025</name>
</gene>
<dbReference type="PANTHER" id="PTHR43764">
    <property type="entry name" value="MOLYBDENUM COFACTOR BIOSYNTHESIS"/>
    <property type="match status" value="1"/>
</dbReference>
<dbReference type="EMBL" id="MAPZ01000009">
    <property type="protein sequence ID" value="OBY12470.1"/>
    <property type="molecule type" value="Genomic_DNA"/>
</dbReference>
<dbReference type="AlphaFoldDB" id="A0A174RGA6"/>
<evidence type="ECO:0000259" key="4">
    <source>
        <dbReference type="SMART" id="SM00852"/>
    </source>
</evidence>
<dbReference type="CDD" id="cd00886">
    <property type="entry name" value="MogA_MoaB"/>
    <property type="match status" value="1"/>
</dbReference>
<evidence type="ECO:0000313" key="5">
    <source>
        <dbReference type="EMBL" id="OBY12470.1"/>
    </source>
</evidence>
<dbReference type="GeneID" id="42777538"/>
<dbReference type="SUPFAM" id="SSF53218">
    <property type="entry name" value="Molybdenum cofactor biosynthesis proteins"/>
    <property type="match status" value="1"/>
</dbReference>
<accession>A0A174RGA6</accession>
<evidence type="ECO:0000256" key="1">
    <source>
        <dbReference type="ARBA" id="ARBA00005046"/>
    </source>
</evidence>
<sequence>MYTVAIVTSSDKGSKGEREDKSGAVIREIVEKSGFQVKRYVILPDEKELLKEEFIYLADELGVNLVLSTGGTGFSPRDITPEATKEIVERETPGISEAIRMFSLNITKRAMLSRAVSGIRKKTLIVNLPGSPKACKEALDFVLEDIKHGIDILNETAKECARK</sequence>
<protein>
    <submittedName>
        <fullName evidence="5">Molybdenum cofactor biosynthesis protein</fullName>
    </submittedName>
</protein>
<keyword evidence="6" id="KW-1185">Reference proteome</keyword>
<name>A0A174RGA6_9CLOT</name>
<dbReference type="Pfam" id="PF00994">
    <property type="entry name" value="MoCF_biosynth"/>
    <property type="match status" value="1"/>
</dbReference>
<dbReference type="InterPro" id="IPR001453">
    <property type="entry name" value="MoaB/Mog_dom"/>
</dbReference>
<feature type="compositionally biased region" description="Polar residues" evidence="3">
    <location>
        <begin position="1"/>
        <end position="11"/>
    </location>
</feature>
<dbReference type="SMART" id="SM00852">
    <property type="entry name" value="MoCF_biosynth"/>
    <property type="match status" value="1"/>
</dbReference>
<dbReference type="GO" id="GO:0006777">
    <property type="term" value="P:Mo-molybdopterin cofactor biosynthetic process"/>
    <property type="evidence" value="ECO:0007669"/>
    <property type="project" value="UniProtKB-KW"/>
</dbReference>
<evidence type="ECO:0000256" key="3">
    <source>
        <dbReference type="SAM" id="MobiDB-lite"/>
    </source>
</evidence>
<dbReference type="RefSeq" id="WP_027099696.1">
    <property type="nucleotide sequence ID" value="NZ_CABJAZ010000003.1"/>
</dbReference>
<dbReference type="OrthoDB" id="9784492at2"/>
<keyword evidence="2" id="KW-0501">Molybdenum cofactor biosynthesis</keyword>
<comment type="pathway">
    <text evidence="1">Cofactor biosynthesis; molybdopterin biosynthesis.</text>
</comment>
<proteinExistence type="predicted"/>
<dbReference type="NCBIfam" id="TIGR00177">
    <property type="entry name" value="molyb_syn"/>
    <property type="match status" value="1"/>
</dbReference>
<dbReference type="InterPro" id="IPR051920">
    <property type="entry name" value="MPT_Adenylyltrnsfr/MoaC-Rel"/>
</dbReference>
<feature type="domain" description="MoaB/Mog" evidence="4">
    <location>
        <begin position="5"/>
        <end position="149"/>
    </location>
</feature>
<dbReference type="Gene3D" id="3.40.980.10">
    <property type="entry name" value="MoaB/Mog-like domain"/>
    <property type="match status" value="1"/>
</dbReference>
<evidence type="ECO:0000313" key="6">
    <source>
        <dbReference type="Proteomes" id="UP000092714"/>
    </source>
</evidence>
<reference evidence="5 6" key="1">
    <citation type="submission" date="2016-06" db="EMBL/GenBank/DDBJ databases">
        <authorList>
            <person name="Kjaerup R.B."/>
            <person name="Dalgaard T.S."/>
            <person name="Juul-Madsen H.R."/>
        </authorList>
    </citation>
    <scope>NUCLEOTIDE SEQUENCE [LARGE SCALE GENOMIC DNA]</scope>
    <source>
        <strain evidence="5 6">373-A1</strain>
    </source>
</reference>
<dbReference type="PANTHER" id="PTHR43764:SF1">
    <property type="entry name" value="MOLYBDOPTERIN MOLYBDOTRANSFERASE"/>
    <property type="match status" value="1"/>
</dbReference>
<comment type="caution">
    <text evidence="5">The sequence shown here is derived from an EMBL/GenBank/DDBJ whole genome shotgun (WGS) entry which is preliminary data.</text>
</comment>
<evidence type="ECO:0000256" key="2">
    <source>
        <dbReference type="ARBA" id="ARBA00023150"/>
    </source>
</evidence>
<dbReference type="eggNOG" id="COG0521">
    <property type="taxonomic scope" value="Bacteria"/>
</dbReference>
<organism evidence="5 6">
    <name type="scientific">Clostridium paraputrificum</name>
    <dbReference type="NCBI Taxonomy" id="29363"/>
    <lineage>
        <taxon>Bacteria</taxon>
        <taxon>Bacillati</taxon>
        <taxon>Bacillota</taxon>
        <taxon>Clostridia</taxon>
        <taxon>Eubacteriales</taxon>
        <taxon>Clostridiaceae</taxon>
        <taxon>Clostridium</taxon>
    </lineage>
</organism>
<dbReference type="Proteomes" id="UP000092714">
    <property type="component" value="Unassembled WGS sequence"/>
</dbReference>
<feature type="region of interest" description="Disordered" evidence="3">
    <location>
        <begin position="1"/>
        <end position="20"/>
    </location>
</feature>
<dbReference type="InterPro" id="IPR036425">
    <property type="entry name" value="MoaB/Mog-like_dom_sf"/>
</dbReference>